<keyword evidence="7" id="KW-0066">ATP synthesis</keyword>
<dbReference type="CDD" id="cd01135">
    <property type="entry name" value="V_A-ATPase_B"/>
    <property type="match status" value="1"/>
</dbReference>
<dbReference type="EMBL" id="AWEZ01000060">
    <property type="protein sequence ID" value="ERL07216.1"/>
    <property type="molecule type" value="Genomic_DNA"/>
</dbReference>
<dbReference type="InterPro" id="IPR000194">
    <property type="entry name" value="ATPase_F1/V1/A1_a/bsu_nucl-bd"/>
</dbReference>
<gene>
    <name evidence="7" type="primary">atpB</name>
    <name evidence="11" type="ORF">HMPREF1316_1704</name>
</gene>
<protein>
    <recommendedName>
        <fullName evidence="7">V-type ATP synthase beta chain</fullName>
    </recommendedName>
    <alternativeName>
        <fullName evidence="7">V-ATPase subunit B</fullName>
    </alternativeName>
</protein>
<dbReference type="CDD" id="cd18112">
    <property type="entry name" value="ATP-synt_V_A-type_beta_C"/>
    <property type="match status" value="1"/>
</dbReference>
<dbReference type="GO" id="GO:0042777">
    <property type="term" value="P:proton motive force-driven plasma membrane ATP synthesis"/>
    <property type="evidence" value="ECO:0007669"/>
    <property type="project" value="UniProtKB-UniRule"/>
</dbReference>
<evidence type="ECO:0000256" key="4">
    <source>
        <dbReference type="ARBA" id="ARBA00023065"/>
    </source>
</evidence>
<keyword evidence="2 7" id="KW-0813">Transport</keyword>
<dbReference type="STRING" id="1125712.HMPREF1316_1704"/>
<dbReference type="GO" id="GO:0005524">
    <property type="term" value="F:ATP binding"/>
    <property type="evidence" value="ECO:0007669"/>
    <property type="project" value="UniProtKB-UniRule"/>
</dbReference>
<dbReference type="eggNOG" id="COG1156">
    <property type="taxonomic scope" value="Bacteria"/>
</dbReference>
<evidence type="ECO:0000313" key="11">
    <source>
        <dbReference type="EMBL" id="ERL07216.1"/>
    </source>
</evidence>
<name>U2V3G4_9ACTN</name>
<dbReference type="PANTHER" id="PTHR43389">
    <property type="entry name" value="V-TYPE PROTON ATPASE SUBUNIT B"/>
    <property type="match status" value="1"/>
</dbReference>
<feature type="domain" description="ATPase F1/V1/A1 complex alpha/beta subunit nucleotide-binding" evidence="8">
    <location>
        <begin position="131"/>
        <end position="349"/>
    </location>
</feature>
<evidence type="ECO:0000259" key="9">
    <source>
        <dbReference type="Pfam" id="PF02874"/>
    </source>
</evidence>
<dbReference type="Pfam" id="PF02874">
    <property type="entry name" value="ATP-synt_ab_N"/>
    <property type="match status" value="1"/>
</dbReference>
<dbReference type="PANTHER" id="PTHR43389:SF4">
    <property type="entry name" value="V-TYPE PROTON ATPASE SUBUNIT B"/>
    <property type="match status" value="1"/>
</dbReference>
<evidence type="ECO:0000259" key="10">
    <source>
        <dbReference type="Pfam" id="PF22919"/>
    </source>
</evidence>
<evidence type="ECO:0000256" key="3">
    <source>
        <dbReference type="ARBA" id="ARBA00022475"/>
    </source>
</evidence>
<dbReference type="InterPro" id="IPR020003">
    <property type="entry name" value="ATPase_a/bsu_AS"/>
</dbReference>
<keyword evidence="6" id="KW-0139">CF(1)</keyword>
<sequence length="457" mass="50359">MATEYRTIQEVAGPLVLVSGVEGVTYNELGEITLADGQTRRCKVLEVDGTNVLVQLFESSTGINLSDSKVHFLGRAMELGVSGDMLGRVFDGVGGVIDGGPEILPETRMDINGRPMNPYARSYPSEFIQTGISAIDGLNTLVRGQKLPIFSASGLPHAQLAAQIARQAKVLGTEEEFAVVFAAMGITYEEAHYFEESFKETGAIDRTVLFVNLANDPAVERISTPRMALTAAEYLAFEKDMHVLVIMTDITNYADALREISAARKEVPGRRGYPGYMYTDLAQMYERAGRQHGKRGSITMIPILSMPEDDKTHPIPDLTGYITEGQIILSRELYRSGVTPPIDVLPSLSRLKDKGIGGGKTRADHAATMNQLFAAYARGKEAKELMVILGEAALTDIDLIYAKFSEEFEARYVSQGNETDRGIQETLDLGWDLLRILPRSELKRIPDAMLDEYYEKD</sequence>
<evidence type="ECO:0000259" key="8">
    <source>
        <dbReference type="Pfam" id="PF00006"/>
    </source>
</evidence>
<dbReference type="SUPFAM" id="SSF52540">
    <property type="entry name" value="P-loop containing nucleoside triphosphate hydrolases"/>
    <property type="match status" value="1"/>
</dbReference>
<proteinExistence type="inferred from homology"/>
<organism evidence="11 12">
    <name type="scientific">Olsenella profusa F0195</name>
    <dbReference type="NCBI Taxonomy" id="1125712"/>
    <lineage>
        <taxon>Bacteria</taxon>
        <taxon>Bacillati</taxon>
        <taxon>Actinomycetota</taxon>
        <taxon>Coriobacteriia</taxon>
        <taxon>Coriobacteriales</taxon>
        <taxon>Atopobiaceae</taxon>
        <taxon>Olsenella</taxon>
    </lineage>
</organism>
<comment type="similarity">
    <text evidence="1 7">Belongs to the ATPase alpha/beta chains family.</text>
</comment>
<keyword evidence="12" id="KW-1185">Reference proteome</keyword>
<evidence type="ECO:0000313" key="12">
    <source>
        <dbReference type="Proteomes" id="UP000016638"/>
    </source>
</evidence>
<dbReference type="PIRSF" id="PIRSF039114">
    <property type="entry name" value="V-ATPsynth_beta/V-ATPase_B"/>
    <property type="match status" value="1"/>
</dbReference>
<dbReference type="InterPro" id="IPR022879">
    <property type="entry name" value="V-ATPase_su_B/beta"/>
</dbReference>
<dbReference type="InterPro" id="IPR027417">
    <property type="entry name" value="P-loop_NTPase"/>
</dbReference>
<dbReference type="Pfam" id="PF00006">
    <property type="entry name" value="ATP-synt_ab"/>
    <property type="match status" value="1"/>
</dbReference>
<dbReference type="Proteomes" id="UP000016638">
    <property type="component" value="Unassembled WGS sequence"/>
</dbReference>
<dbReference type="OrthoDB" id="9801639at2"/>
<evidence type="ECO:0000256" key="2">
    <source>
        <dbReference type="ARBA" id="ARBA00022448"/>
    </source>
</evidence>
<keyword evidence="3" id="KW-1003">Cell membrane</keyword>
<accession>U2V3G4</accession>
<dbReference type="NCBIfam" id="NF003235">
    <property type="entry name" value="PRK04196.1"/>
    <property type="match status" value="1"/>
</dbReference>
<dbReference type="RefSeq" id="WP_021726627.1">
    <property type="nucleotide sequence ID" value="NZ_AWEZ01000060.1"/>
</dbReference>
<dbReference type="InterPro" id="IPR004100">
    <property type="entry name" value="ATPase_F1/V1/A1_a/bsu_N"/>
</dbReference>
<dbReference type="GO" id="GO:0046933">
    <property type="term" value="F:proton-transporting ATP synthase activity, rotational mechanism"/>
    <property type="evidence" value="ECO:0007669"/>
    <property type="project" value="UniProtKB-UniRule"/>
</dbReference>
<evidence type="ECO:0000256" key="6">
    <source>
        <dbReference type="ARBA" id="ARBA00023196"/>
    </source>
</evidence>
<evidence type="ECO:0000256" key="1">
    <source>
        <dbReference type="ARBA" id="ARBA00008936"/>
    </source>
</evidence>
<evidence type="ECO:0000256" key="7">
    <source>
        <dbReference type="HAMAP-Rule" id="MF_00310"/>
    </source>
</evidence>
<dbReference type="AlphaFoldDB" id="U2V3G4"/>
<keyword evidence="4 7" id="KW-0406">Ion transport</keyword>
<keyword evidence="5" id="KW-0472">Membrane</keyword>
<dbReference type="HAMAP" id="MF_00310">
    <property type="entry name" value="ATP_synth_B_arch"/>
    <property type="match status" value="1"/>
</dbReference>
<evidence type="ECO:0000256" key="5">
    <source>
        <dbReference type="ARBA" id="ARBA00023136"/>
    </source>
</evidence>
<dbReference type="GO" id="GO:0045259">
    <property type="term" value="C:proton-transporting ATP synthase complex"/>
    <property type="evidence" value="ECO:0007669"/>
    <property type="project" value="UniProtKB-KW"/>
</dbReference>
<feature type="domain" description="ATP synthase A/B type C-terminal" evidence="10">
    <location>
        <begin position="355"/>
        <end position="454"/>
    </location>
</feature>
<dbReference type="Pfam" id="PF22919">
    <property type="entry name" value="ATP-synt_VA_C"/>
    <property type="match status" value="1"/>
</dbReference>
<dbReference type="CDD" id="cd18118">
    <property type="entry name" value="ATP-synt_V_A-type_beta_N"/>
    <property type="match status" value="1"/>
</dbReference>
<comment type="caution">
    <text evidence="11">The sequence shown here is derived from an EMBL/GenBank/DDBJ whole genome shotgun (WGS) entry which is preliminary data.</text>
</comment>
<dbReference type="Gene3D" id="3.40.50.12240">
    <property type="match status" value="1"/>
</dbReference>
<keyword evidence="7" id="KW-0375">Hydrogen ion transport</keyword>
<dbReference type="PATRIC" id="fig|1125712.3.peg.1689"/>
<dbReference type="PROSITE" id="PS00152">
    <property type="entry name" value="ATPASE_ALPHA_BETA"/>
    <property type="match status" value="1"/>
</dbReference>
<feature type="domain" description="ATPase F1/V1/A1 complex alpha/beta subunit N-terminal" evidence="9">
    <location>
        <begin position="8"/>
        <end position="74"/>
    </location>
</feature>
<dbReference type="InterPro" id="IPR055190">
    <property type="entry name" value="ATP-synt_VA_C"/>
</dbReference>
<reference evidence="11 12" key="1">
    <citation type="submission" date="2013-08" db="EMBL/GenBank/DDBJ databases">
        <authorList>
            <person name="Durkin A.S."/>
            <person name="Haft D.R."/>
            <person name="McCorrison J."/>
            <person name="Torralba M."/>
            <person name="Gillis M."/>
            <person name="Haft D.H."/>
            <person name="Methe B."/>
            <person name="Sutton G."/>
            <person name="Nelson K.E."/>
        </authorList>
    </citation>
    <scope>NUCLEOTIDE SEQUENCE [LARGE SCALE GENOMIC DNA]</scope>
    <source>
        <strain evidence="11 12">F0195</strain>
    </source>
</reference>
<comment type="function">
    <text evidence="7">Produces ATP from ADP in the presence of a proton gradient across the membrane. The V-type beta chain is a regulatory subunit.</text>
</comment>